<dbReference type="Pfam" id="PF13460">
    <property type="entry name" value="NAD_binding_10"/>
    <property type="match status" value="1"/>
</dbReference>
<reference evidence="2 3" key="1">
    <citation type="submission" date="2021-03" db="EMBL/GenBank/DDBJ databases">
        <title>Sequencing the genomes of 1000 actinobacteria strains.</title>
        <authorList>
            <person name="Klenk H.-P."/>
        </authorList>
    </citation>
    <scope>NUCLEOTIDE SEQUENCE [LARGE SCALE GENOMIC DNA]</scope>
    <source>
        <strain evidence="2 3">DSM 45510</strain>
    </source>
</reference>
<dbReference type="EMBL" id="JAGGMS010000001">
    <property type="protein sequence ID" value="MBP2184409.1"/>
    <property type="molecule type" value="Genomic_DNA"/>
</dbReference>
<evidence type="ECO:0000313" key="2">
    <source>
        <dbReference type="EMBL" id="MBP2184409.1"/>
    </source>
</evidence>
<proteinExistence type="predicted"/>
<dbReference type="InterPro" id="IPR036291">
    <property type="entry name" value="NAD(P)-bd_dom_sf"/>
</dbReference>
<gene>
    <name evidence="2" type="ORF">JOM49_005935</name>
</gene>
<dbReference type="InterPro" id="IPR021295">
    <property type="entry name" value="DUF2867"/>
</dbReference>
<dbReference type="InterPro" id="IPR051207">
    <property type="entry name" value="ComplexI_NDUFA9_subunit"/>
</dbReference>
<dbReference type="Proteomes" id="UP000741013">
    <property type="component" value="Unassembled WGS sequence"/>
</dbReference>
<dbReference type="Gene3D" id="3.40.50.720">
    <property type="entry name" value="NAD(P)-binding Rossmann-like Domain"/>
    <property type="match status" value="1"/>
</dbReference>
<comment type="caution">
    <text evidence="2">The sequence shown here is derived from an EMBL/GenBank/DDBJ whole genome shotgun (WGS) entry which is preliminary data.</text>
</comment>
<sequence>MSRCLVLGASGCVGSRLVPVLADAGHDVRALVRTTGSAARVPRLADIRFGDVTEACRVRAALDGIDVVYHLVHSLGRPDFAEVDREAARVVAAEADRAGVRQIVYLGGPRPDAELSEHLASRAEVGDVLATARTPALLLEASMIIGRGSASFELLRQFAHASPVLPRAAWMSRTSRPVGIDDVLHHLGTAAALPTPVSGRFALSGPEQLSYFELVQRCARVAGLPVRIPVPAPLWPHRLAARAAALATTVPAEAAAQLFESLDHDLVDTAPDRLPAPPGGPTSVDNALRAAMAPAASASAAEPYLDERVCATRAGAAQLWRTITSVGGSRGWFTIPFLWEARGLLDHLAGGAGLYRGRQAELACGDVVDFWTVEHRDDARRRLVLRADMKMPGSTLLEMSAETAGAYRQKISFVPRGPAGHAYWRLQKPAHDLVFGLMARNLVHAAERG</sequence>
<dbReference type="InterPro" id="IPR016040">
    <property type="entry name" value="NAD(P)-bd_dom"/>
</dbReference>
<keyword evidence="3" id="KW-1185">Reference proteome</keyword>
<organism evidence="2 3">
    <name type="scientific">Amycolatopsis magusensis</name>
    <dbReference type="NCBI Taxonomy" id="882444"/>
    <lineage>
        <taxon>Bacteria</taxon>
        <taxon>Bacillati</taxon>
        <taxon>Actinomycetota</taxon>
        <taxon>Actinomycetes</taxon>
        <taxon>Pseudonocardiales</taxon>
        <taxon>Pseudonocardiaceae</taxon>
        <taxon>Amycolatopsis</taxon>
    </lineage>
</organism>
<dbReference type="PANTHER" id="PTHR12126">
    <property type="entry name" value="NADH-UBIQUINONE OXIDOREDUCTASE 39 KDA SUBUNIT-RELATED"/>
    <property type="match status" value="1"/>
</dbReference>
<evidence type="ECO:0000313" key="3">
    <source>
        <dbReference type="Proteomes" id="UP000741013"/>
    </source>
</evidence>
<dbReference type="Pfam" id="PF11066">
    <property type="entry name" value="DUF2867"/>
    <property type="match status" value="1"/>
</dbReference>
<dbReference type="SUPFAM" id="SSF51735">
    <property type="entry name" value="NAD(P)-binding Rossmann-fold domains"/>
    <property type="match status" value="1"/>
</dbReference>
<protein>
    <submittedName>
        <fullName evidence="2">Uncharacterized protein YbjT (DUF2867 family)</fullName>
    </submittedName>
</protein>
<evidence type="ECO:0000259" key="1">
    <source>
        <dbReference type="Pfam" id="PF13460"/>
    </source>
</evidence>
<accession>A0ABS4PYA1</accession>
<dbReference type="RefSeq" id="WP_209667428.1">
    <property type="nucleotide sequence ID" value="NZ_JAGGMS010000001.1"/>
</dbReference>
<dbReference type="PANTHER" id="PTHR12126:SF11">
    <property type="entry name" value="NADH DEHYDROGENASE [UBIQUINONE] 1 ALPHA SUBCOMPLEX SUBUNIT 9, MITOCHONDRIAL"/>
    <property type="match status" value="1"/>
</dbReference>
<name>A0ABS4PYA1_9PSEU</name>
<feature type="domain" description="NAD(P)-binding" evidence="1">
    <location>
        <begin position="8"/>
        <end position="119"/>
    </location>
</feature>